<dbReference type="PANTHER" id="PTHR43297:SF13">
    <property type="entry name" value="NICKEL ABC TRANSPORTER, ATP-BINDING PROTEIN"/>
    <property type="match status" value="1"/>
</dbReference>
<dbReference type="Pfam" id="PF08352">
    <property type="entry name" value="oligo_HPY"/>
    <property type="match status" value="1"/>
</dbReference>
<dbReference type="Proteomes" id="UP000011718">
    <property type="component" value="Chromosome"/>
</dbReference>
<dbReference type="Pfam" id="PF00005">
    <property type="entry name" value="ABC_tran"/>
    <property type="match status" value="2"/>
</dbReference>
<proteinExistence type="predicted"/>
<dbReference type="EC" id="7.2.2.11" evidence="10"/>
<comment type="subunit">
    <text evidence="9">The complex is composed of two ATP-binding proteins (NikD and NikE), two transmembrane proteins (NikB and NikC) and a solute-binding protein (NikA).</text>
</comment>
<accession>M1QLP6</accession>
<evidence type="ECO:0000313" key="15">
    <source>
        <dbReference type="Proteomes" id="UP000011718"/>
    </source>
</evidence>
<dbReference type="InterPro" id="IPR003593">
    <property type="entry name" value="AAA+_ATPase"/>
</dbReference>
<keyword evidence="6" id="KW-1278">Translocase</keyword>
<evidence type="ECO:0000256" key="3">
    <source>
        <dbReference type="ARBA" id="ARBA00022475"/>
    </source>
</evidence>
<sequence length="570" mass="63201">MSFPVLTVEDLNVSFKTSKGVVKANEGVSLEVREGEILGLIGETGCGKTTFGKAILRLLSGKVKLEGKIVYRGTDILALPEKEMRRFRGKEIGIMLQNPSACLNPVLSAGRQIAEIYRYHEGMGKKEAEKKAGEMLELVGISSLRKDDYPHQFSGGMLQRVMVAIGLALRPGLLIADEPTKGLDTDTKLQIAELIVGLVRKENASMLLVTHDLELAGRLADRIAVMYAGEIVEIGKAEEVISNPGHPYTCDLLHSLPGKGLKAVSGQIPSLVSPPSGCRYHPRCSCRFEACLQVRPELLKNEGGRFIRCLLSGKEWKTENTADSPIREQPAFSCTEEDMALLKVENLRKYYYSGLFKKEVHRAVDGVSFEVEKGETLGLVGRSGCGKSTLGRTVLRLLEPTSGRVLFDEQDISGFKGSSLKSLGTRMQIIFQNPESCLNPRMKVYDAVAEPLRLHRICERSEERGRVRELIEAVSLSEELLFRYPRELSGGQLQRVAIARVLGMNPEFIVADEPTSMLDPLVQAQILSLLKNLQTEYGISFLFISHDMQVIEWMSDRIAFMEEGKIVGFR</sequence>
<evidence type="ECO:0000256" key="12">
    <source>
        <dbReference type="ARBA" id="ARBA00048610"/>
    </source>
</evidence>
<evidence type="ECO:0000256" key="4">
    <source>
        <dbReference type="ARBA" id="ARBA00022741"/>
    </source>
</evidence>
<dbReference type="SMART" id="SM00382">
    <property type="entry name" value="AAA"/>
    <property type="match status" value="2"/>
</dbReference>
<protein>
    <recommendedName>
        <fullName evidence="11">Nickel import system ATP-binding protein NikD</fullName>
        <ecNumber evidence="10">7.2.2.11</ecNumber>
    </recommendedName>
</protein>
<gene>
    <name evidence="14" type="ORF">MmTuc01_2621</name>
</gene>
<dbReference type="NCBIfam" id="NF008453">
    <property type="entry name" value="PRK11308.1"/>
    <property type="match status" value="2"/>
</dbReference>
<keyword evidence="5 14" id="KW-0067">ATP-binding</keyword>
<keyword evidence="8" id="KW-0472">Membrane</keyword>
<dbReference type="EMBL" id="CP004144">
    <property type="protein sequence ID" value="AGF97919.1"/>
    <property type="molecule type" value="Genomic_DNA"/>
</dbReference>
<evidence type="ECO:0000256" key="11">
    <source>
        <dbReference type="ARBA" id="ARBA00044143"/>
    </source>
</evidence>
<evidence type="ECO:0000256" key="8">
    <source>
        <dbReference type="ARBA" id="ARBA00023136"/>
    </source>
</evidence>
<dbReference type="GO" id="GO:0015413">
    <property type="term" value="F:ABC-type nickel transporter activity"/>
    <property type="evidence" value="ECO:0007669"/>
    <property type="project" value="UniProtKB-EC"/>
</dbReference>
<keyword evidence="4" id="KW-0547">Nucleotide-binding</keyword>
<dbReference type="AlphaFoldDB" id="M1QLP6"/>
<dbReference type="GO" id="GO:0015833">
    <property type="term" value="P:peptide transport"/>
    <property type="evidence" value="ECO:0007669"/>
    <property type="project" value="InterPro"/>
</dbReference>
<feature type="domain" description="ABC transporter" evidence="13">
    <location>
        <begin position="8"/>
        <end position="253"/>
    </location>
</feature>
<reference evidence="14 15" key="1">
    <citation type="journal article" date="2013" name="Genome Announc.">
        <title>Complete Genome of a Methanosarcina mazei Strain Isolated from Sediment Samples from an Amazonian Flooded Area.</title>
        <authorList>
            <person name="Assis das Gracas D."/>
            <person name="Thiago Juca Ramos R."/>
            <person name="Vieira Araujo A.C."/>
            <person name="Zahlouth R."/>
            <person name="Ribeiro Carneiro A."/>
            <person name="Souza Lopes T."/>
            <person name="Azevedo Barauna R."/>
            <person name="Azevedo V."/>
            <person name="Cruz Schneider M.P."/>
            <person name="Pellizari V.H."/>
            <person name="Silva A."/>
        </authorList>
    </citation>
    <scope>NUCLEOTIDE SEQUENCE [LARGE SCALE GENOMIC DNA]</scope>
    <source>
        <strain evidence="14 15">Tuc01</strain>
    </source>
</reference>
<evidence type="ECO:0000259" key="13">
    <source>
        <dbReference type="PROSITE" id="PS50893"/>
    </source>
</evidence>
<dbReference type="KEGG" id="mmaz:MmTuc01_2621"/>
<dbReference type="InterPro" id="IPR050388">
    <property type="entry name" value="ABC_Ni/Peptide_Import"/>
</dbReference>
<evidence type="ECO:0000256" key="10">
    <source>
        <dbReference type="ARBA" id="ARBA00039098"/>
    </source>
</evidence>
<dbReference type="NCBIfam" id="TIGR01727">
    <property type="entry name" value="oligo_HPY"/>
    <property type="match status" value="1"/>
</dbReference>
<dbReference type="SUPFAM" id="SSF52540">
    <property type="entry name" value="P-loop containing nucleoside triphosphate hydrolases"/>
    <property type="match status" value="2"/>
</dbReference>
<dbReference type="PANTHER" id="PTHR43297">
    <property type="entry name" value="OLIGOPEPTIDE TRANSPORT ATP-BINDING PROTEIN APPD"/>
    <property type="match status" value="1"/>
</dbReference>
<evidence type="ECO:0000256" key="6">
    <source>
        <dbReference type="ARBA" id="ARBA00022967"/>
    </source>
</evidence>
<evidence type="ECO:0000256" key="7">
    <source>
        <dbReference type="ARBA" id="ARBA00023065"/>
    </source>
</evidence>
<dbReference type="InterPro" id="IPR013563">
    <property type="entry name" value="Oligopep_ABC_C"/>
</dbReference>
<keyword evidence="7" id="KW-0406">Ion transport</keyword>
<name>M1QLP6_METMZ</name>
<evidence type="ECO:0000256" key="2">
    <source>
        <dbReference type="ARBA" id="ARBA00022448"/>
    </source>
</evidence>
<dbReference type="GO" id="GO:0005886">
    <property type="term" value="C:plasma membrane"/>
    <property type="evidence" value="ECO:0007669"/>
    <property type="project" value="UniProtKB-SubCell"/>
</dbReference>
<dbReference type="PROSITE" id="PS50893">
    <property type="entry name" value="ABC_TRANSPORTER_2"/>
    <property type="match status" value="2"/>
</dbReference>
<comment type="catalytic activity">
    <reaction evidence="12">
        <text>Ni(2+)(out) + ATP + H2O = Ni(2+)(in) + ADP + phosphate + H(+)</text>
        <dbReference type="Rhea" id="RHEA:15557"/>
        <dbReference type="ChEBI" id="CHEBI:15377"/>
        <dbReference type="ChEBI" id="CHEBI:15378"/>
        <dbReference type="ChEBI" id="CHEBI:30616"/>
        <dbReference type="ChEBI" id="CHEBI:43474"/>
        <dbReference type="ChEBI" id="CHEBI:49786"/>
        <dbReference type="ChEBI" id="CHEBI:456216"/>
        <dbReference type="EC" id="7.2.2.11"/>
    </reaction>
    <physiologicalReaction direction="left-to-right" evidence="12">
        <dbReference type="Rhea" id="RHEA:15558"/>
    </physiologicalReaction>
</comment>
<evidence type="ECO:0000256" key="1">
    <source>
        <dbReference type="ARBA" id="ARBA00004202"/>
    </source>
</evidence>
<dbReference type="CDD" id="cd03257">
    <property type="entry name" value="ABC_NikE_OppD_transporters"/>
    <property type="match status" value="2"/>
</dbReference>
<dbReference type="PROSITE" id="PS00211">
    <property type="entry name" value="ABC_TRANSPORTER_1"/>
    <property type="match status" value="2"/>
</dbReference>
<dbReference type="Gene3D" id="3.40.50.300">
    <property type="entry name" value="P-loop containing nucleotide triphosphate hydrolases"/>
    <property type="match status" value="2"/>
</dbReference>
<dbReference type="InterPro" id="IPR027417">
    <property type="entry name" value="P-loop_NTPase"/>
</dbReference>
<dbReference type="HOGENOM" id="CLU_000604_86_2_2"/>
<dbReference type="InterPro" id="IPR003439">
    <property type="entry name" value="ABC_transporter-like_ATP-bd"/>
</dbReference>
<dbReference type="BioCyc" id="MMAZ1236903:G139K-2503-MONOMER"/>
<comment type="subcellular location">
    <subcellularLocation>
        <location evidence="1">Cell membrane</location>
        <topology evidence="1">Peripheral membrane protein</topology>
    </subcellularLocation>
</comment>
<dbReference type="NCBIfam" id="NF007739">
    <property type="entry name" value="PRK10419.1"/>
    <property type="match status" value="2"/>
</dbReference>
<dbReference type="GO" id="GO:0005524">
    <property type="term" value="F:ATP binding"/>
    <property type="evidence" value="ECO:0007669"/>
    <property type="project" value="UniProtKB-KW"/>
</dbReference>
<evidence type="ECO:0000313" key="14">
    <source>
        <dbReference type="EMBL" id="AGF97919.1"/>
    </source>
</evidence>
<organism evidence="14 15">
    <name type="scientific">Methanosarcina mazei Tuc01</name>
    <dbReference type="NCBI Taxonomy" id="1236903"/>
    <lineage>
        <taxon>Archaea</taxon>
        <taxon>Methanobacteriati</taxon>
        <taxon>Methanobacteriota</taxon>
        <taxon>Stenosarchaea group</taxon>
        <taxon>Methanomicrobia</taxon>
        <taxon>Methanosarcinales</taxon>
        <taxon>Methanosarcinaceae</taxon>
        <taxon>Methanosarcina</taxon>
    </lineage>
</organism>
<evidence type="ECO:0000256" key="5">
    <source>
        <dbReference type="ARBA" id="ARBA00022840"/>
    </source>
</evidence>
<dbReference type="InterPro" id="IPR017871">
    <property type="entry name" value="ABC_transporter-like_CS"/>
</dbReference>
<keyword evidence="2" id="KW-0813">Transport</keyword>
<keyword evidence="3" id="KW-1003">Cell membrane</keyword>
<evidence type="ECO:0000256" key="9">
    <source>
        <dbReference type="ARBA" id="ARBA00038669"/>
    </source>
</evidence>
<dbReference type="FunFam" id="3.40.50.300:FF:000016">
    <property type="entry name" value="Oligopeptide ABC transporter ATP-binding component"/>
    <property type="match status" value="1"/>
</dbReference>
<dbReference type="GO" id="GO:0016887">
    <property type="term" value="F:ATP hydrolysis activity"/>
    <property type="evidence" value="ECO:0007669"/>
    <property type="project" value="InterPro"/>
</dbReference>
<feature type="domain" description="ABC transporter" evidence="13">
    <location>
        <begin position="342"/>
        <end position="570"/>
    </location>
</feature>